<accession>A0A1S3XDS5</accession>
<feature type="region of interest" description="Disordered" evidence="9">
    <location>
        <begin position="362"/>
        <end position="449"/>
    </location>
</feature>
<dbReference type="AlphaFoldDB" id="A0A1S3XDS5"/>
<dbReference type="PANTHER" id="PTHR31083:SF23">
    <property type="entry name" value="PROTEIN UPSTREAM OF FLC-LIKE"/>
    <property type="match status" value="1"/>
</dbReference>
<dbReference type="PANTHER" id="PTHR31083">
    <property type="entry name" value="UPSTREAM OF FLC PROTEIN (DUF966)"/>
    <property type="match status" value="1"/>
</dbReference>
<reference evidence="12 13" key="2">
    <citation type="submission" date="2025-04" db="UniProtKB">
        <authorList>
            <consortium name="RefSeq"/>
        </authorList>
    </citation>
    <scope>IDENTIFICATION</scope>
</reference>
<name>A0A1S3XDS5_TOBAC</name>
<dbReference type="SMR" id="A0A1S3XDS5"/>
<dbReference type="Pfam" id="PF06136">
    <property type="entry name" value="SOK"/>
    <property type="match status" value="1"/>
</dbReference>
<evidence type="ECO:0000256" key="1">
    <source>
        <dbReference type="ARBA" id="ARBA00004413"/>
    </source>
</evidence>
<comment type="subunit">
    <text evidence="8">Homodimer. Forms long polymer filaments with other SOKs proteins polymers (e.g. SOK1, SOK2, SOK3 and SOK4) crucial for polar localization and biological activity. Binds to ANGUSTIFOLIA (AN).</text>
</comment>
<evidence type="ECO:0000256" key="5">
    <source>
        <dbReference type="ARBA" id="ARBA00023136"/>
    </source>
</evidence>
<protein>
    <submittedName>
        <fullName evidence="12 13">Protein UPSTREAM OF FLC-like</fullName>
    </submittedName>
</protein>
<keyword evidence="5" id="KW-0472">Membrane</keyword>
<keyword evidence="3" id="KW-1003">Cell membrane</keyword>
<evidence type="ECO:0000256" key="4">
    <source>
        <dbReference type="ARBA" id="ARBA00022618"/>
    </source>
</evidence>
<comment type="similarity">
    <text evidence="7">Belongs to the SOSEKI family.</text>
</comment>
<dbReference type="Proteomes" id="UP000790787">
    <property type="component" value="Chromosome 3"/>
</dbReference>
<reference key="1">
    <citation type="journal article" date="2014" name="Nat. Commun.">
        <title>The tobacco genome sequence and its comparison with those of tomato and potato.</title>
        <authorList>
            <person name="Sierro N."/>
            <person name="Battey J.N."/>
            <person name="Ouadi S."/>
            <person name="Bakaher N."/>
            <person name="Bovet L."/>
            <person name="Willig A."/>
            <person name="Goepfert S."/>
            <person name="Peitsch M.C."/>
            <person name="Ivanov N.V."/>
        </authorList>
    </citation>
    <scope>NUCLEOTIDE SEQUENCE [LARGE SCALE GENOMIC DNA]</scope>
    <source>
        <strain>cv. TN90</strain>
    </source>
</reference>
<evidence type="ECO:0000256" key="2">
    <source>
        <dbReference type="ARBA" id="ARBA00022473"/>
    </source>
</evidence>
<dbReference type="KEGG" id="nta:107763985"/>
<gene>
    <name evidence="12 13" type="primary">LOC107763985</name>
</gene>
<feature type="compositionally biased region" description="Polar residues" evidence="9">
    <location>
        <begin position="392"/>
        <end position="415"/>
    </location>
</feature>
<proteinExistence type="inferred from homology"/>
<evidence type="ECO:0000313" key="11">
    <source>
        <dbReference type="Proteomes" id="UP000790787"/>
    </source>
</evidence>
<organism evidence="12">
    <name type="scientific">Nicotiana tabacum</name>
    <name type="common">Common tobacco</name>
    <dbReference type="NCBI Taxonomy" id="4097"/>
    <lineage>
        <taxon>Eukaryota</taxon>
        <taxon>Viridiplantae</taxon>
        <taxon>Streptophyta</taxon>
        <taxon>Embryophyta</taxon>
        <taxon>Tracheophyta</taxon>
        <taxon>Spermatophyta</taxon>
        <taxon>Magnoliopsida</taxon>
        <taxon>eudicotyledons</taxon>
        <taxon>Gunneridae</taxon>
        <taxon>Pentapetalae</taxon>
        <taxon>asterids</taxon>
        <taxon>lamiids</taxon>
        <taxon>Solanales</taxon>
        <taxon>Solanaceae</taxon>
        <taxon>Nicotianoideae</taxon>
        <taxon>Nicotianeae</taxon>
        <taxon>Nicotiana</taxon>
    </lineage>
</organism>
<dbReference type="GO" id="GO:2000067">
    <property type="term" value="P:regulation of root morphogenesis"/>
    <property type="evidence" value="ECO:0007669"/>
    <property type="project" value="UniProtKB-ARBA"/>
</dbReference>
<sequence>MEERMKKYRQLSPERAKVWTEKPPKYVQQQPQKNDGKVPVVYYLCRNQRLEHPHFMEVPLSSPDGLYLRDVIVRFNVLRGRGMASSYSWSCKRSYKNRFVWHDLCEDDLILPAHGNEYVLKGSELCEESNSGHCSPAKNDRLSNPKVLPEPSSSRSQDNSFPSSSTDERSAKNSCKGEPSVPIPGALDVTPESRSANCSSCNGSLRLKASKINNTVGLANASTQNQENGSRKGVSMTNESADICRASNGGRTDTLISLIRSDVSKLSSFKTLESEEGRVSSTKLKPSNMLMQLISCGSVSVADHRFGLIHTYKSRLSLGKLDCLKRNQRLMGLEDEEYFCGSWMEPTLPKERVPPALKRSSFAAERTNGDAVEDKNEPSSTRSKCMGHSIKASLNNNLPNNESIRSPLSESPRTSSEGEDTSRTIASGISTSGSKRITEFSQERNIPRV</sequence>
<evidence type="ECO:0000259" key="10">
    <source>
        <dbReference type="Pfam" id="PF06136"/>
    </source>
</evidence>
<feature type="compositionally biased region" description="Basic and acidic residues" evidence="9">
    <location>
        <begin position="436"/>
        <end position="449"/>
    </location>
</feature>
<dbReference type="GO" id="GO:0005886">
    <property type="term" value="C:plasma membrane"/>
    <property type="evidence" value="ECO:0007669"/>
    <property type="project" value="UniProtKB-SubCell"/>
</dbReference>
<dbReference type="InterPro" id="IPR010369">
    <property type="entry name" value="SOK"/>
</dbReference>
<feature type="compositionally biased region" description="Polar residues" evidence="9">
    <location>
        <begin position="151"/>
        <end position="165"/>
    </location>
</feature>
<keyword evidence="4" id="KW-0132">Cell division</keyword>
<feature type="domain" description="SOSEKI DIX-like" evidence="10">
    <location>
        <begin position="38"/>
        <end position="125"/>
    </location>
</feature>
<dbReference type="InterPro" id="IPR021182">
    <property type="entry name" value="SOK_magnoliopsida"/>
</dbReference>
<comment type="subcellular location">
    <subcellularLocation>
        <location evidence="1">Cell membrane</location>
        <topology evidence="1">Peripheral membrane protein</topology>
        <orientation evidence="1">Cytoplasmic side</orientation>
    </subcellularLocation>
</comment>
<evidence type="ECO:0000256" key="8">
    <source>
        <dbReference type="ARBA" id="ARBA00046534"/>
    </source>
</evidence>
<evidence type="ECO:0000313" key="13">
    <source>
        <dbReference type="RefSeq" id="XP_016437995.1"/>
    </source>
</evidence>
<dbReference type="InterPro" id="IPR048351">
    <property type="entry name" value="SOK_DIX"/>
</dbReference>
<dbReference type="GO" id="GO:0051301">
    <property type="term" value="P:cell division"/>
    <property type="evidence" value="ECO:0007669"/>
    <property type="project" value="UniProtKB-KW"/>
</dbReference>
<evidence type="ECO:0000313" key="12">
    <source>
        <dbReference type="RefSeq" id="XP_016437994.1"/>
    </source>
</evidence>
<keyword evidence="6" id="KW-0131">Cell cycle</keyword>
<keyword evidence="11" id="KW-1185">Reference proteome</keyword>
<dbReference type="GO" id="GO:0051258">
    <property type="term" value="P:protein polymerization"/>
    <property type="evidence" value="ECO:0007669"/>
    <property type="project" value="UniProtKB-ARBA"/>
</dbReference>
<dbReference type="RefSeq" id="XP_016437995.1">
    <property type="nucleotide sequence ID" value="XM_016582509.1"/>
</dbReference>
<dbReference type="OMA" id="LDCITRN"/>
<feature type="region of interest" description="Disordered" evidence="9">
    <location>
        <begin position="130"/>
        <end position="192"/>
    </location>
</feature>
<dbReference type="STRING" id="4097.A0A1S3XDS5"/>
<dbReference type="PIRSF" id="PIRSF031043">
    <property type="entry name" value="UCP031043"/>
    <property type="match status" value="1"/>
</dbReference>
<dbReference type="PaxDb" id="4097-A0A1S3XDS5"/>
<dbReference type="GO" id="GO:0051302">
    <property type="term" value="P:regulation of cell division"/>
    <property type="evidence" value="ECO:0007669"/>
    <property type="project" value="UniProtKB-ARBA"/>
</dbReference>
<dbReference type="GeneID" id="107763985"/>
<evidence type="ECO:0000256" key="7">
    <source>
        <dbReference type="ARBA" id="ARBA00024211"/>
    </source>
</evidence>
<evidence type="ECO:0000256" key="9">
    <source>
        <dbReference type="SAM" id="MobiDB-lite"/>
    </source>
</evidence>
<keyword evidence="2" id="KW-0217">Developmental protein</keyword>
<feature type="compositionally biased region" description="Polar residues" evidence="9">
    <location>
        <begin position="423"/>
        <end position="435"/>
    </location>
</feature>
<evidence type="ECO:0000256" key="3">
    <source>
        <dbReference type="ARBA" id="ARBA00022475"/>
    </source>
</evidence>
<dbReference type="RefSeq" id="XP_016437994.1">
    <property type="nucleotide sequence ID" value="XM_016582508.1"/>
</dbReference>
<dbReference type="OrthoDB" id="1280899at2759"/>
<evidence type="ECO:0000256" key="6">
    <source>
        <dbReference type="ARBA" id="ARBA00023306"/>
    </source>
</evidence>
<dbReference type="GO" id="GO:0090708">
    <property type="term" value="P:specification of plant organ axis polarity"/>
    <property type="evidence" value="ECO:0007669"/>
    <property type="project" value="UniProtKB-ARBA"/>
</dbReference>